<dbReference type="EMBL" id="GL443762">
    <property type="protein sequence ID" value="EFN61641.1"/>
    <property type="molecule type" value="Genomic_DNA"/>
</dbReference>
<accession>E2AY45</accession>
<organism evidence="3">
    <name type="scientific">Camponotus floridanus</name>
    <name type="common">Florida carpenter ant</name>
    <dbReference type="NCBI Taxonomy" id="104421"/>
    <lineage>
        <taxon>Eukaryota</taxon>
        <taxon>Metazoa</taxon>
        <taxon>Ecdysozoa</taxon>
        <taxon>Arthropoda</taxon>
        <taxon>Hexapoda</taxon>
        <taxon>Insecta</taxon>
        <taxon>Pterygota</taxon>
        <taxon>Neoptera</taxon>
        <taxon>Endopterygota</taxon>
        <taxon>Hymenoptera</taxon>
        <taxon>Apocrita</taxon>
        <taxon>Aculeata</taxon>
        <taxon>Formicoidea</taxon>
        <taxon>Formicidae</taxon>
        <taxon>Formicinae</taxon>
        <taxon>Camponotus</taxon>
    </lineage>
</organism>
<dbReference type="AlphaFoldDB" id="E2AY45"/>
<evidence type="ECO:0000313" key="3">
    <source>
        <dbReference type="Proteomes" id="UP000000311"/>
    </source>
</evidence>
<proteinExistence type="predicted"/>
<dbReference type="InParanoid" id="E2AY45"/>
<evidence type="ECO:0000256" key="1">
    <source>
        <dbReference type="SAM" id="MobiDB-lite"/>
    </source>
</evidence>
<name>E2AY45_CAMFO</name>
<sequence>MISLAANETYAPMDSKTAEKFETLLLKFSRLFQNARDRNDGSSMKPKEQSIRFHCQCKRRVQYARLIKPAHVDTATRNIGAWLRTKSLFAGIFIYGRRAFGNAAVGTPVEFSNDFAAATEMQRRPFEPTRHQRASTLRGEKRDRTREGGEWELVDKNRVELIKEILSENASVLLVQLGTTQRKCHSPAERILSGGSFNFPTWPTSDGRYFRSLMAAGVLLHGSLSTISQIFLRTWLSKYGFLDIQKNTESHRNEQIHLLLLCILMNRFKIPSYLAHKCILKRDELGYLGAKGFRVCQTSERIIGRPKSGTAAVTHPGTAAAAAAATAAAAVAPVATNGAVATPMKFSTNFSRMSVPGATHDSPSVSYAKHGYGNILDGHPALSAIHRRCKLTEVRKWGYKEEVKTKTYCQFYVKKSGQTRLMWSKIKNLRGKIARDDGEAAAKTTRICNNVAATLSETSEDSRCRAQQTFGYLTLSQADWHEILSPGTPLSLSFMELKAGERRPNSVDAALPEDSEPGNTDRKLTLPDVLALKHRSILLSMAYKTLTIASDNGVEIQRISKSLGPYKDTPRYRIVVSRVCRDSSRGKDVRKKKEERKGKKENAVGKTETFKYDMARYGRVLRIPRISVDSVKTTVSIVPVTMLLLYQQEVLSSYSFAYRCETYKYDSLSDKRGTQRLSRDCTGTISEHYA</sequence>
<feature type="region of interest" description="Disordered" evidence="1">
    <location>
        <begin position="503"/>
        <end position="523"/>
    </location>
</feature>
<evidence type="ECO:0000313" key="2">
    <source>
        <dbReference type="EMBL" id="EFN61641.1"/>
    </source>
</evidence>
<gene>
    <name evidence="2" type="ORF">EAG_05945</name>
</gene>
<keyword evidence="3" id="KW-1185">Reference proteome</keyword>
<dbReference type="Proteomes" id="UP000000311">
    <property type="component" value="Unassembled WGS sequence"/>
</dbReference>
<protein>
    <submittedName>
        <fullName evidence="2">Uncharacterized protein</fullName>
    </submittedName>
</protein>
<reference evidence="2 3" key="1">
    <citation type="journal article" date="2010" name="Science">
        <title>Genomic comparison of the ants Camponotus floridanus and Harpegnathos saltator.</title>
        <authorList>
            <person name="Bonasio R."/>
            <person name="Zhang G."/>
            <person name="Ye C."/>
            <person name="Mutti N.S."/>
            <person name="Fang X."/>
            <person name="Qin N."/>
            <person name="Donahue G."/>
            <person name="Yang P."/>
            <person name="Li Q."/>
            <person name="Li C."/>
            <person name="Zhang P."/>
            <person name="Huang Z."/>
            <person name="Berger S.L."/>
            <person name="Reinberg D."/>
            <person name="Wang J."/>
            <person name="Liebig J."/>
        </authorList>
    </citation>
    <scope>NUCLEOTIDE SEQUENCE [LARGE SCALE GENOMIC DNA]</scope>
    <source>
        <strain evidence="3">C129</strain>
    </source>
</reference>